<dbReference type="PANTHER" id="PTHR48008:SF14">
    <property type="entry name" value="PROTEIN KINASE DOMAIN-CONTAINING PROTEIN"/>
    <property type="match status" value="1"/>
</dbReference>
<dbReference type="InterPro" id="IPR032675">
    <property type="entry name" value="LRR_dom_sf"/>
</dbReference>
<reference evidence="2" key="1">
    <citation type="journal article" date="2014" name="Science">
        <title>The coffee genome provides insight into the convergent evolution of caffeine biosynthesis.</title>
        <authorList>
            <person name="Denoeud F."/>
            <person name="Carretero-Paulet L."/>
            <person name="Dereeper A."/>
            <person name="Droc G."/>
            <person name="Guyot R."/>
            <person name="Pietrella M."/>
            <person name="Zheng C."/>
            <person name="Alberti A."/>
            <person name="Anthony F."/>
            <person name="Aprea G."/>
            <person name="Aury J.M."/>
            <person name="Bento P."/>
            <person name="Bernard M."/>
            <person name="Bocs S."/>
            <person name="Campa C."/>
            <person name="Cenci A."/>
            <person name="Combes M.C."/>
            <person name="Crouzillat D."/>
            <person name="Da Silva C."/>
            <person name="Daddiego L."/>
            <person name="De Bellis F."/>
            <person name="Dussert S."/>
            <person name="Garsmeur O."/>
            <person name="Gayraud T."/>
            <person name="Guignon V."/>
            <person name="Jahn K."/>
            <person name="Jamilloux V."/>
            <person name="Joet T."/>
            <person name="Labadie K."/>
            <person name="Lan T."/>
            <person name="Leclercq J."/>
            <person name="Lepelley M."/>
            <person name="Leroy T."/>
            <person name="Li L.T."/>
            <person name="Librado P."/>
            <person name="Lopez L."/>
            <person name="Munoz A."/>
            <person name="Noel B."/>
            <person name="Pallavicini A."/>
            <person name="Perrotta G."/>
            <person name="Poncet V."/>
            <person name="Pot D."/>
            <person name="Priyono X."/>
            <person name="Rigoreau M."/>
            <person name="Rouard M."/>
            <person name="Rozas J."/>
            <person name="Tranchant-Dubreuil C."/>
            <person name="VanBuren R."/>
            <person name="Zhang Q."/>
            <person name="Andrade A.C."/>
            <person name="Argout X."/>
            <person name="Bertrand B."/>
            <person name="de Kochko A."/>
            <person name="Graziosi G."/>
            <person name="Henry R.J."/>
            <person name="Jayarama X."/>
            <person name="Ming R."/>
            <person name="Nagai C."/>
            <person name="Rounsley S."/>
            <person name="Sankoff D."/>
            <person name="Giuliano G."/>
            <person name="Albert V.A."/>
            <person name="Wincker P."/>
            <person name="Lashermes P."/>
        </authorList>
    </citation>
    <scope>NUCLEOTIDE SEQUENCE [LARGE SCALE GENOMIC DNA]</scope>
    <source>
        <strain evidence="2">cv. DH200-94</strain>
    </source>
</reference>
<dbReference type="InterPro" id="IPR011009">
    <property type="entry name" value="Kinase-like_dom_sf"/>
</dbReference>
<dbReference type="InParanoid" id="A0A068TN97"/>
<name>A0A068TN97_COFCA</name>
<dbReference type="PhylomeDB" id="A0A068TN97"/>
<dbReference type="Gene3D" id="1.10.510.10">
    <property type="entry name" value="Transferase(Phosphotransferase) domain 1"/>
    <property type="match status" value="1"/>
</dbReference>
<dbReference type="InterPro" id="IPR052451">
    <property type="entry name" value="Ser/Thr_kinase-like"/>
</dbReference>
<dbReference type="AlphaFoldDB" id="A0A068TN97"/>
<sequence length="187" mass="21332">MRKFCHSQGLRLNRPIADSLGHIISLEVLDLSNNNLSGPIPKSLEVLSYLTYLNLSFNHLRLERRNSLCTDFGLEGLVSTRIDVYSFGIILMETFSRMKPSDEIFKEDLTLKNWIEESLPNATVQVIDGNLLRQQDEHFSEKLVCVSMIFKLALSCCTECPQDRINIKEVVAALKKIKRQLDTLSDT</sequence>
<proteinExistence type="predicted"/>
<dbReference type="Pfam" id="PF13855">
    <property type="entry name" value="LRR_8"/>
    <property type="match status" value="1"/>
</dbReference>
<organism evidence="1 2">
    <name type="scientific">Coffea canephora</name>
    <name type="common">Robusta coffee</name>
    <dbReference type="NCBI Taxonomy" id="49390"/>
    <lineage>
        <taxon>Eukaryota</taxon>
        <taxon>Viridiplantae</taxon>
        <taxon>Streptophyta</taxon>
        <taxon>Embryophyta</taxon>
        <taxon>Tracheophyta</taxon>
        <taxon>Spermatophyta</taxon>
        <taxon>Magnoliopsida</taxon>
        <taxon>eudicotyledons</taxon>
        <taxon>Gunneridae</taxon>
        <taxon>Pentapetalae</taxon>
        <taxon>asterids</taxon>
        <taxon>lamiids</taxon>
        <taxon>Gentianales</taxon>
        <taxon>Rubiaceae</taxon>
        <taxon>Ixoroideae</taxon>
        <taxon>Gardenieae complex</taxon>
        <taxon>Bertiereae - Coffeeae clade</taxon>
        <taxon>Coffeeae</taxon>
        <taxon>Coffea</taxon>
    </lineage>
</organism>
<dbReference type="SUPFAM" id="SSF56112">
    <property type="entry name" value="Protein kinase-like (PK-like)"/>
    <property type="match status" value="1"/>
</dbReference>
<dbReference type="Gramene" id="CDO96833">
    <property type="protein sequence ID" value="CDO96833"/>
    <property type="gene ID" value="GSCOC_T00013982001"/>
</dbReference>
<evidence type="ECO:0000313" key="1">
    <source>
        <dbReference type="EMBL" id="CDO96833.1"/>
    </source>
</evidence>
<dbReference type="PANTHER" id="PTHR48008">
    <property type="entry name" value="LEUCINE-RICH REPEAT RECEPTOR-LIKE PROTEIN KINASE IMK3-RELATED"/>
    <property type="match status" value="1"/>
</dbReference>
<dbReference type="Gene3D" id="3.80.10.10">
    <property type="entry name" value="Ribonuclease Inhibitor"/>
    <property type="match status" value="1"/>
</dbReference>
<dbReference type="EMBL" id="HG739085">
    <property type="protein sequence ID" value="CDO96833.1"/>
    <property type="molecule type" value="Genomic_DNA"/>
</dbReference>
<accession>A0A068TN97</accession>
<gene>
    <name evidence="1" type="ORF">GSCOC_T00013982001</name>
</gene>
<dbReference type="OrthoDB" id="1724816at2759"/>
<dbReference type="InterPro" id="IPR001611">
    <property type="entry name" value="Leu-rich_rpt"/>
</dbReference>
<dbReference type="Proteomes" id="UP000295252">
    <property type="component" value="Chromosome IV"/>
</dbReference>
<evidence type="ECO:0000313" key="2">
    <source>
        <dbReference type="Proteomes" id="UP000295252"/>
    </source>
</evidence>
<dbReference type="PROSITE" id="PS51450">
    <property type="entry name" value="LRR"/>
    <property type="match status" value="1"/>
</dbReference>
<keyword evidence="2" id="KW-1185">Reference proteome</keyword>
<dbReference type="PRINTS" id="PR00019">
    <property type="entry name" value="LEURICHRPT"/>
</dbReference>
<protein>
    <recommendedName>
        <fullName evidence="3">Serine-threonine/tyrosine-protein kinase catalytic domain-containing protein</fullName>
    </recommendedName>
</protein>
<evidence type="ECO:0008006" key="3">
    <source>
        <dbReference type="Google" id="ProtNLM"/>
    </source>
</evidence>
<dbReference type="SUPFAM" id="SSF52058">
    <property type="entry name" value="L domain-like"/>
    <property type="match status" value="1"/>
</dbReference>